<reference evidence="1 2" key="1">
    <citation type="submission" date="2023-03" db="EMBL/GenBank/DDBJ databases">
        <title>YIM 133296 draft genome.</title>
        <authorList>
            <person name="Xiong L."/>
        </authorList>
    </citation>
    <scope>NUCLEOTIDE SEQUENCE [LARGE SCALE GENOMIC DNA]</scope>
    <source>
        <strain evidence="1 2">YIM 133296</strain>
    </source>
</reference>
<accession>A0ABT6C8X2</accession>
<dbReference type="Proteomes" id="UP001528912">
    <property type="component" value="Unassembled WGS sequence"/>
</dbReference>
<sequence length="213" mass="23911">MSVSSDRVRRAWPLGNGTVLRERIVAAYEQPWRRYHDVRHLDEVLARIAEICSATTISAEQEEIVTLAGYFHDVVYRPDPPDGISNEEQSARLAEAWLSSAGLDPDVVTEVARLVRGTQTHDSAPQDVAAHVLYDADLGILAADPDRYAQYVRDVRAEYAEVPDQQFAQGRSAVLESLLRRPAVFATPYGRDRWEAAARENVEQELLLLRAQT</sequence>
<dbReference type="PANTHER" id="PTHR21174:SF0">
    <property type="entry name" value="HD PHOSPHOHYDROLASE FAMILY PROTEIN-RELATED"/>
    <property type="match status" value="1"/>
</dbReference>
<dbReference type="RefSeq" id="WP_277192560.1">
    <property type="nucleotide sequence ID" value="NZ_JAROAV010000033.1"/>
</dbReference>
<name>A0ABT6C8X2_9MICO</name>
<protein>
    <recommendedName>
        <fullName evidence="3">Metal-dependent phosphohydrolase</fullName>
    </recommendedName>
</protein>
<dbReference type="SUPFAM" id="SSF109604">
    <property type="entry name" value="HD-domain/PDEase-like"/>
    <property type="match status" value="1"/>
</dbReference>
<comment type="caution">
    <text evidence="1">The sequence shown here is derived from an EMBL/GenBank/DDBJ whole genome shotgun (WGS) entry which is preliminary data.</text>
</comment>
<evidence type="ECO:0008006" key="3">
    <source>
        <dbReference type="Google" id="ProtNLM"/>
    </source>
</evidence>
<evidence type="ECO:0000313" key="1">
    <source>
        <dbReference type="EMBL" id="MDF8265240.1"/>
    </source>
</evidence>
<dbReference type="PANTHER" id="PTHR21174">
    <property type="match status" value="1"/>
</dbReference>
<proteinExistence type="predicted"/>
<evidence type="ECO:0000313" key="2">
    <source>
        <dbReference type="Proteomes" id="UP001528912"/>
    </source>
</evidence>
<dbReference type="EMBL" id="JAROAV010000033">
    <property type="protein sequence ID" value="MDF8265240.1"/>
    <property type="molecule type" value="Genomic_DNA"/>
</dbReference>
<keyword evidence="2" id="KW-1185">Reference proteome</keyword>
<gene>
    <name evidence="1" type="ORF">P4R38_13370</name>
</gene>
<dbReference type="PIRSF" id="PIRSF035170">
    <property type="entry name" value="HD_phosphohydro"/>
    <property type="match status" value="1"/>
</dbReference>
<dbReference type="Gene3D" id="1.10.3210.10">
    <property type="entry name" value="Hypothetical protein af1432"/>
    <property type="match status" value="1"/>
</dbReference>
<dbReference type="InterPro" id="IPR009218">
    <property type="entry name" value="HD_phosphohydro"/>
</dbReference>
<organism evidence="1 2">
    <name type="scientific">Luteipulveratus flavus</name>
    <dbReference type="NCBI Taxonomy" id="3031728"/>
    <lineage>
        <taxon>Bacteria</taxon>
        <taxon>Bacillati</taxon>
        <taxon>Actinomycetota</taxon>
        <taxon>Actinomycetes</taxon>
        <taxon>Micrococcales</taxon>
        <taxon>Dermacoccaceae</taxon>
        <taxon>Luteipulveratus</taxon>
    </lineage>
</organism>